<dbReference type="GO" id="GO:0098542">
    <property type="term" value="P:defense response to other organism"/>
    <property type="evidence" value="ECO:0007669"/>
    <property type="project" value="UniProtKB-ARBA"/>
</dbReference>
<dbReference type="SMART" id="SM00198">
    <property type="entry name" value="SCP"/>
    <property type="match status" value="1"/>
</dbReference>
<keyword evidence="3" id="KW-0611">Plant defense</keyword>
<organism evidence="7 8">
    <name type="scientific">Acacia crassicarpa</name>
    <name type="common">northern wattle</name>
    <dbReference type="NCBI Taxonomy" id="499986"/>
    <lineage>
        <taxon>Eukaryota</taxon>
        <taxon>Viridiplantae</taxon>
        <taxon>Streptophyta</taxon>
        <taxon>Embryophyta</taxon>
        <taxon>Tracheophyta</taxon>
        <taxon>Spermatophyta</taxon>
        <taxon>Magnoliopsida</taxon>
        <taxon>eudicotyledons</taxon>
        <taxon>Gunneridae</taxon>
        <taxon>Pentapetalae</taxon>
        <taxon>rosids</taxon>
        <taxon>fabids</taxon>
        <taxon>Fabales</taxon>
        <taxon>Fabaceae</taxon>
        <taxon>Caesalpinioideae</taxon>
        <taxon>mimosoid clade</taxon>
        <taxon>Acacieae</taxon>
        <taxon>Acacia</taxon>
    </lineage>
</organism>
<dbReference type="InterPro" id="IPR018244">
    <property type="entry name" value="Allrgn_V5/Tpx1_CS"/>
</dbReference>
<dbReference type="PROSITE" id="PS01010">
    <property type="entry name" value="CRISP_2"/>
    <property type="match status" value="1"/>
</dbReference>
<comment type="caution">
    <text evidence="7">The sequence shown here is derived from an EMBL/GenBank/DDBJ whole genome shotgun (WGS) entry which is preliminary data.</text>
</comment>
<dbReference type="InterPro" id="IPR001283">
    <property type="entry name" value="CRISP-related"/>
</dbReference>
<keyword evidence="2 5" id="KW-0732">Signal</keyword>
<evidence type="ECO:0000256" key="4">
    <source>
        <dbReference type="ARBA" id="ARBA00023157"/>
    </source>
</evidence>
<dbReference type="Gene3D" id="3.40.33.10">
    <property type="entry name" value="CAP"/>
    <property type="match status" value="1"/>
</dbReference>
<dbReference type="PRINTS" id="PR00837">
    <property type="entry name" value="V5TPXLIKE"/>
</dbReference>
<dbReference type="InterPro" id="IPR035940">
    <property type="entry name" value="CAP_sf"/>
</dbReference>
<keyword evidence="8" id="KW-1185">Reference proteome</keyword>
<evidence type="ECO:0000256" key="5">
    <source>
        <dbReference type="SAM" id="SignalP"/>
    </source>
</evidence>
<feature type="signal peptide" evidence="5">
    <location>
        <begin position="1"/>
        <end position="24"/>
    </location>
</feature>
<name>A0AAE1IPG3_9FABA</name>
<dbReference type="EMBL" id="JAWXYG010000014">
    <property type="protein sequence ID" value="KAK4254086.1"/>
    <property type="molecule type" value="Genomic_DNA"/>
</dbReference>
<comment type="similarity">
    <text evidence="1">Belongs to the CRISP family.</text>
</comment>
<dbReference type="InterPro" id="IPR014044">
    <property type="entry name" value="CAP_dom"/>
</dbReference>
<accession>A0AAE1IPG3</accession>
<dbReference type="Proteomes" id="UP001293593">
    <property type="component" value="Unassembled WGS sequence"/>
</dbReference>
<dbReference type="PROSITE" id="PS51257">
    <property type="entry name" value="PROKAR_LIPOPROTEIN"/>
    <property type="match status" value="1"/>
</dbReference>
<keyword evidence="4" id="KW-1015">Disulfide bond</keyword>
<evidence type="ECO:0000259" key="6">
    <source>
        <dbReference type="SMART" id="SM00198"/>
    </source>
</evidence>
<sequence length="160" mass="17994">MRSSNLNLLVIFFIISTLSCICLARTTPHDFLQVHNEARAEVGVGPLFWNSTLASYAKKYANLRSQDCKLEHSDGPFGENIAEGYKDMKGSDAVKLWLTEKPNYNYDSNTCANDECLHYTQIVWRDSHHLGCARAKCPNDGVFVICSYDPPGNVIGQRPY</sequence>
<dbReference type="PANTHER" id="PTHR10334">
    <property type="entry name" value="CYSTEINE-RICH SECRETORY PROTEIN-RELATED"/>
    <property type="match status" value="1"/>
</dbReference>
<evidence type="ECO:0000313" key="8">
    <source>
        <dbReference type="Proteomes" id="UP001293593"/>
    </source>
</evidence>
<gene>
    <name evidence="7" type="ORF">QN277_009515</name>
</gene>
<dbReference type="FunFam" id="3.40.33.10:FF:000006">
    <property type="entry name" value="Putative pathogenesis-related protein 1"/>
    <property type="match status" value="1"/>
</dbReference>
<proteinExistence type="inferred from homology"/>
<evidence type="ECO:0000256" key="2">
    <source>
        <dbReference type="ARBA" id="ARBA00022729"/>
    </source>
</evidence>
<evidence type="ECO:0000256" key="3">
    <source>
        <dbReference type="ARBA" id="ARBA00022821"/>
    </source>
</evidence>
<dbReference type="Pfam" id="PF00188">
    <property type="entry name" value="CAP"/>
    <property type="match status" value="1"/>
</dbReference>
<feature type="chain" id="PRO_5042264359" description="SCP domain-containing protein" evidence="5">
    <location>
        <begin position="25"/>
        <end position="160"/>
    </location>
</feature>
<dbReference type="AlphaFoldDB" id="A0AAE1IPG3"/>
<evidence type="ECO:0000256" key="1">
    <source>
        <dbReference type="ARBA" id="ARBA00009923"/>
    </source>
</evidence>
<dbReference type="GO" id="GO:0005576">
    <property type="term" value="C:extracellular region"/>
    <property type="evidence" value="ECO:0007669"/>
    <property type="project" value="InterPro"/>
</dbReference>
<protein>
    <recommendedName>
        <fullName evidence="6">SCP domain-containing protein</fullName>
    </recommendedName>
</protein>
<reference evidence="7" key="1">
    <citation type="submission" date="2023-10" db="EMBL/GenBank/DDBJ databases">
        <title>Chromosome-level genome of the transformable northern wattle, Acacia crassicarpa.</title>
        <authorList>
            <person name="Massaro I."/>
            <person name="Sinha N.R."/>
            <person name="Poethig S."/>
            <person name="Leichty A.R."/>
        </authorList>
    </citation>
    <scope>NUCLEOTIDE SEQUENCE</scope>
    <source>
        <strain evidence="7">Acra3RX</strain>
        <tissue evidence="7">Leaf</tissue>
    </source>
</reference>
<dbReference type="SUPFAM" id="SSF55797">
    <property type="entry name" value="PR-1-like"/>
    <property type="match status" value="1"/>
</dbReference>
<evidence type="ECO:0000313" key="7">
    <source>
        <dbReference type="EMBL" id="KAK4254086.1"/>
    </source>
</evidence>
<dbReference type="CDD" id="cd05381">
    <property type="entry name" value="CAP_PR-1"/>
    <property type="match status" value="1"/>
</dbReference>
<feature type="domain" description="SCP" evidence="6">
    <location>
        <begin position="26"/>
        <end position="156"/>
    </location>
</feature>